<organism evidence="2 3">
    <name type="scientific">Methylomonas rapida</name>
    <dbReference type="NCBI Taxonomy" id="2963939"/>
    <lineage>
        <taxon>Bacteria</taxon>
        <taxon>Pseudomonadati</taxon>
        <taxon>Pseudomonadota</taxon>
        <taxon>Gammaproteobacteria</taxon>
        <taxon>Methylococcales</taxon>
        <taxon>Methylococcaceae</taxon>
        <taxon>Methylomonas</taxon>
    </lineage>
</organism>
<feature type="domain" description="DUF4351" evidence="1">
    <location>
        <begin position="248"/>
        <end position="307"/>
    </location>
</feature>
<dbReference type="EMBL" id="CP113517">
    <property type="protein sequence ID" value="WAR45347.1"/>
    <property type="molecule type" value="Genomic_DNA"/>
</dbReference>
<sequence length="310" mass="36359">MHDQNFKNLILDYPREALEFFARDEIIDDLSQARIIPIRQEQLKNRLGDRFRELDTPLLVEWPNGKREALLFVLEEESANNRFSIHRLAHYCLDLAELMKTDRVVPVVIFLNTGNRPKTLQLGGDRHLYLEFNYLSCDLNRLSADDYKDSNNIVARLNLPNMDHPRQNRLAIYLAAQLGLIHHESNPDKIRKYIDFIDYYADLTEQELIEYQQHYQTKEGDIMGIVQIWTEQGERIGEKKGEQIGEKKGRQAECITLLTRLLRRKFGLNPEVEQTLQLLPDMAVEKLEDLAEALLDFDTPNDLQSWLQQQ</sequence>
<dbReference type="InterPro" id="IPR025587">
    <property type="entry name" value="DUF4351"/>
</dbReference>
<evidence type="ECO:0000313" key="2">
    <source>
        <dbReference type="EMBL" id="WAR45347.1"/>
    </source>
</evidence>
<dbReference type="RefSeq" id="WP_255190320.1">
    <property type="nucleotide sequence ID" value="NZ_CP113517.1"/>
</dbReference>
<dbReference type="Pfam" id="PF14261">
    <property type="entry name" value="DUF4351"/>
    <property type="match status" value="1"/>
</dbReference>
<evidence type="ECO:0000313" key="3">
    <source>
        <dbReference type="Proteomes" id="UP001162780"/>
    </source>
</evidence>
<evidence type="ECO:0000259" key="1">
    <source>
        <dbReference type="Pfam" id="PF14261"/>
    </source>
</evidence>
<gene>
    <name evidence="2" type="ORF">NM686_002205</name>
</gene>
<accession>A0ABY7GLJ0</accession>
<proteinExistence type="predicted"/>
<dbReference type="PANTHER" id="PTHR35586">
    <property type="entry name" value="SLL1691 PROTEIN"/>
    <property type="match status" value="1"/>
</dbReference>
<keyword evidence="3" id="KW-1185">Reference proteome</keyword>
<name>A0ABY7GLJ0_9GAMM</name>
<protein>
    <submittedName>
        <fullName evidence="2">DUF4351 domain-containing protein</fullName>
    </submittedName>
</protein>
<dbReference type="PANTHER" id="PTHR35586:SF1">
    <property type="entry name" value="SLL1691 PROTEIN"/>
    <property type="match status" value="1"/>
</dbReference>
<dbReference type="Proteomes" id="UP001162780">
    <property type="component" value="Chromosome"/>
</dbReference>
<reference evidence="2" key="1">
    <citation type="submission" date="2022-11" db="EMBL/GenBank/DDBJ databases">
        <title>Methylomonas rapida sp. nov., Carotenoid-Producing Obligate Methanotrophs with High Growth Characteristics and Biotechnological Potential.</title>
        <authorList>
            <person name="Tikhonova E.N."/>
            <person name="Suleimanov R.Z."/>
            <person name="Miroshnikov K."/>
            <person name="Oshkin I.Y."/>
            <person name="Belova S.E."/>
            <person name="Danilova O.V."/>
            <person name="Ashikhmin A."/>
            <person name="Konopkin A."/>
            <person name="But S.Y."/>
            <person name="Khmelenina V.N."/>
            <person name="Kuznetsov N."/>
            <person name="Pimenov N.V."/>
            <person name="Dedysh S.N."/>
        </authorList>
    </citation>
    <scope>NUCLEOTIDE SEQUENCE</scope>
    <source>
        <strain evidence="2">MP1</strain>
    </source>
</reference>